<evidence type="ECO:0000313" key="1">
    <source>
        <dbReference type="EMBL" id="URI11627.1"/>
    </source>
</evidence>
<keyword evidence="2" id="KW-1185">Reference proteome</keyword>
<organism evidence="1 2">
    <name type="scientific">Aquincola tertiaricarbonis</name>
    <dbReference type="NCBI Taxonomy" id="391953"/>
    <lineage>
        <taxon>Bacteria</taxon>
        <taxon>Pseudomonadati</taxon>
        <taxon>Pseudomonadota</taxon>
        <taxon>Betaproteobacteria</taxon>
        <taxon>Burkholderiales</taxon>
        <taxon>Sphaerotilaceae</taxon>
        <taxon>Aquincola</taxon>
    </lineage>
</organism>
<name>A0ABY4SHL8_AQUTE</name>
<dbReference type="RefSeq" id="WP_250199820.1">
    <property type="nucleotide sequence ID" value="NZ_CP097636.1"/>
</dbReference>
<accession>A0ABY4SHL8</accession>
<evidence type="ECO:0000313" key="2">
    <source>
        <dbReference type="Proteomes" id="UP001056201"/>
    </source>
</evidence>
<dbReference type="EMBL" id="CP097636">
    <property type="protein sequence ID" value="URI11627.1"/>
    <property type="molecule type" value="Genomic_DNA"/>
</dbReference>
<dbReference type="Proteomes" id="UP001056201">
    <property type="component" value="Chromosome 2"/>
</dbReference>
<reference evidence="1" key="1">
    <citation type="submission" date="2022-05" db="EMBL/GenBank/DDBJ databases">
        <title>An RpoN-dependent PEP-CTERM gene is involved in floc formation of an Aquincola tertiaricarbonis strain.</title>
        <authorList>
            <person name="Qiu D."/>
            <person name="Xia M."/>
        </authorList>
    </citation>
    <scope>NUCLEOTIDE SEQUENCE</scope>
    <source>
        <strain evidence="1">RN12</strain>
    </source>
</reference>
<protein>
    <submittedName>
        <fullName evidence="1">Uncharacterized protein</fullName>
    </submittedName>
</protein>
<sequence>MVLEGLHQRVADHLWLHYMPHFASRLVDRAREVRPEDENHEFPTPLAYHLYEVVDVTLEWINDAKDLTEPGDTPFPDQREGRHVHISFEAAGAIGRIVQYILMSPRVTRRLKNELLGVALAALRSVEQHDRLAPLAGVMRANLIEPYGYREQNNYLYILNQCFEEQDHVLRAQLESFRDALDTARGAAL</sequence>
<proteinExistence type="predicted"/>
<gene>
    <name evidence="1" type="ORF">MW290_22075</name>
</gene>